<dbReference type="STRING" id="355243.SAMN03080615_00730"/>
<dbReference type="Pfam" id="PF17762">
    <property type="entry name" value="HTH_ParB"/>
    <property type="match status" value="1"/>
</dbReference>
<dbReference type="PANTHER" id="PTHR33375:SF1">
    <property type="entry name" value="CHROMOSOME-PARTITIONING PROTEIN PARB-RELATED"/>
    <property type="match status" value="1"/>
</dbReference>
<dbReference type="Pfam" id="PF02195">
    <property type="entry name" value="ParB_N"/>
    <property type="match status" value="1"/>
</dbReference>
<organism evidence="8 9">
    <name type="scientific">Amphritea atlantica</name>
    <dbReference type="NCBI Taxonomy" id="355243"/>
    <lineage>
        <taxon>Bacteria</taxon>
        <taxon>Pseudomonadati</taxon>
        <taxon>Pseudomonadota</taxon>
        <taxon>Gammaproteobacteria</taxon>
        <taxon>Oceanospirillales</taxon>
        <taxon>Oceanospirillaceae</taxon>
        <taxon>Amphritea</taxon>
    </lineage>
</organism>
<dbReference type="InterPro" id="IPR041468">
    <property type="entry name" value="HTH_ParB/Spo0J"/>
</dbReference>
<evidence type="ECO:0000256" key="2">
    <source>
        <dbReference type="ARBA" id="ARBA00022372"/>
    </source>
</evidence>
<dbReference type="Gene3D" id="1.10.10.2830">
    <property type="match status" value="1"/>
</dbReference>
<feature type="domain" description="ParB-like N-terminal" evidence="7">
    <location>
        <begin position="39"/>
        <end position="129"/>
    </location>
</feature>
<feature type="region of interest" description="Disordered" evidence="6">
    <location>
        <begin position="230"/>
        <end position="252"/>
    </location>
</feature>
<name>A0A1H9E744_9GAMM</name>
<dbReference type="AlphaFoldDB" id="A0A1H9E744"/>
<evidence type="ECO:0000313" key="8">
    <source>
        <dbReference type="EMBL" id="SEQ21499.1"/>
    </source>
</evidence>
<keyword evidence="9" id="KW-1185">Reference proteome</keyword>
<dbReference type="EMBL" id="FOGB01000002">
    <property type="protein sequence ID" value="SEQ21499.1"/>
    <property type="molecule type" value="Genomic_DNA"/>
</dbReference>
<dbReference type="PANTHER" id="PTHR33375">
    <property type="entry name" value="CHROMOSOME-PARTITIONING PROTEIN PARB-RELATED"/>
    <property type="match status" value="1"/>
</dbReference>
<proteinExistence type="inferred from homology"/>
<dbReference type="InterPro" id="IPR036086">
    <property type="entry name" value="ParB/Sulfiredoxin_sf"/>
</dbReference>
<evidence type="ECO:0000256" key="1">
    <source>
        <dbReference type="ARBA" id="ARBA00006295"/>
    </source>
</evidence>
<dbReference type="InterPro" id="IPR003115">
    <property type="entry name" value="ParB_N"/>
</dbReference>
<dbReference type="RefSeq" id="WP_091354177.1">
    <property type="nucleotide sequence ID" value="NZ_AP025284.1"/>
</dbReference>
<dbReference type="Gene3D" id="3.90.1530.30">
    <property type="match status" value="1"/>
</dbReference>
<evidence type="ECO:0000256" key="4">
    <source>
        <dbReference type="ARBA" id="ARBA00023125"/>
    </source>
</evidence>
<dbReference type="FunFam" id="3.90.1530.30:FF:000001">
    <property type="entry name" value="Chromosome partitioning protein ParB"/>
    <property type="match status" value="1"/>
</dbReference>
<dbReference type="NCBIfam" id="TIGR00180">
    <property type="entry name" value="parB_part"/>
    <property type="match status" value="1"/>
</dbReference>
<dbReference type="Pfam" id="PF23552">
    <property type="entry name" value="ParB_C"/>
    <property type="match status" value="1"/>
</dbReference>
<dbReference type="SUPFAM" id="SSF110849">
    <property type="entry name" value="ParB/Sulfiredoxin"/>
    <property type="match status" value="1"/>
</dbReference>
<dbReference type="Proteomes" id="UP000198749">
    <property type="component" value="Unassembled WGS sequence"/>
</dbReference>
<keyword evidence="3" id="KW-0159">Chromosome partition</keyword>
<protein>
    <recommendedName>
        <fullName evidence="2">Probable chromosome-partitioning protein ParB</fullName>
    </recommendedName>
</protein>
<evidence type="ECO:0000256" key="5">
    <source>
        <dbReference type="ARBA" id="ARBA00025472"/>
    </source>
</evidence>
<dbReference type="OrthoDB" id="9802051at2"/>
<gene>
    <name evidence="8" type="ORF">SAMN03080615_00730</name>
</gene>
<keyword evidence="4 8" id="KW-0238">DNA-binding</keyword>
<dbReference type="GO" id="GO:0007059">
    <property type="term" value="P:chromosome segregation"/>
    <property type="evidence" value="ECO:0007669"/>
    <property type="project" value="UniProtKB-KW"/>
</dbReference>
<dbReference type="InterPro" id="IPR057240">
    <property type="entry name" value="ParB_dimer_C"/>
</dbReference>
<accession>A0A1H9E744</accession>
<sequence>MAVKKRGLGRGLDALLSTSTKFAEDAVTDAKSEGGDGYRLMPIDQIQRGKYQPRRDLEPQALEELANSIRAQGVMQPIVVRPVGENLYEIIAGERRWRASQMAGLEDIPTVIRDVPDEAAIAMALIENIQRENLNPMEEAIALDRLKIEFELTQQEVADAVGKSRSSVTNLLRLMHLTDEVKKMLEYGDLEMGHARALLGMDGPDQIIAAKEVVGKNMSVRQTEDLVRKLQQKKNEPAKEPKKPDPLLKDLSDSLSSRLNSKVSISENAAGKGKITIAYENREKFEAILKALQ</sequence>
<dbReference type="SMART" id="SM00470">
    <property type="entry name" value="ParB"/>
    <property type="match status" value="1"/>
</dbReference>
<evidence type="ECO:0000256" key="6">
    <source>
        <dbReference type="SAM" id="MobiDB-lite"/>
    </source>
</evidence>
<evidence type="ECO:0000259" key="7">
    <source>
        <dbReference type="SMART" id="SM00470"/>
    </source>
</evidence>
<evidence type="ECO:0000256" key="3">
    <source>
        <dbReference type="ARBA" id="ARBA00022829"/>
    </source>
</evidence>
<evidence type="ECO:0000313" key="9">
    <source>
        <dbReference type="Proteomes" id="UP000198749"/>
    </source>
</evidence>
<dbReference type="CDD" id="cd16393">
    <property type="entry name" value="SPO0J_N"/>
    <property type="match status" value="1"/>
</dbReference>
<comment type="similarity">
    <text evidence="1">Belongs to the ParB family.</text>
</comment>
<comment type="function">
    <text evidence="5">Involved in chromosome partition. Localize to both poles of the predivisional cell following completion of DNA replication. Binds to the DNA origin of replication.</text>
</comment>
<dbReference type="GO" id="GO:0045881">
    <property type="term" value="P:positive regulation of sporulation resulting in formation of a cellular spore"/>
    <property type="evidence" value="ECO:0007669"/>
    <property type="project" value="TreeGrafter"/>
</dbReference>
<reference evidence="9" key="1">
    <citation type="submission" date="2016-10" db="EMBL/GenBank/DDBJ databases">
        <authorList>
            <person name="Varghese N."/>
            <person name="Submissions S."/>
        </authorList>
    </citation>
    <scope>NUCLEOTIDE SEQUENCE [LARGE SCALE GENOMIC DNA]</scope>
    <source>
        <strain evidence="9">DSM 18887</strain>
    </source>
</reference>
<dbReference type="InterPro" id="IPR050336">
    <property type="entry name" value="Chromosome_partition/occlusion"/>
</dbReference>
<dbReference type="InterPro" id="IPR004437">
    <property type="entry name" value="ParB/RepB/Spo0J"/>
</dbReference>
<dbReference type="GO" id="GO:0005694">
    <property type="term" value="C:chromosome"/>
    <property type="evidence" value="ECO:0007669"/>
    <property type="project" value="TreeGrafter"/>
</dbReference>
<dbReference type="GO" id="GO:0003677">
    <property type="term" value="F:DNA binding"/>
    <property type="evidence" value="ECO:0007669"/>
    <property type="project" value="UniProtKB-KW"/>
</dbReference>
<dbReference type="FunFam" id="1.10.10.2830:FF:000001">
    <property type="entry name" value="Chromosome partitioning protein ParB"/>
    <property type="match status" value="1"/>
</dbReference>